<dbReference type="EMBL" id="NIVC01001608">
    <property type="protein sequence ID" value="PAA65895.1"/>
    <property type="molecule type" value="Genomic_DNA"/>
</dbReference>
<reference evidence="2 3" key="1">
    <citation type="submission" date="2017-06" db="EMBL/GenBank/DDBJ databases">
        <title>A platform for efficient transgenesis in Macrostomum lignano, a flatworm model organism for stem cell research.</title>
        <authorList>
            <person name="Berezikov E."/>
        </authorList>
    </citation>
    <scope>NUCLEOTIDE SEQUENCE [LARGE SCALE GENOMIC DNA]</scope>
    <source>
        <strain evidence="2">DV1</strain>
        <tissue evidence="2">Whole organism</tissue>
    </source>
</reference>
<gene>
    <name evidence="2" type="ORF">BOX15_Mlig029612g1</name>
</gene>
<dbReference type="AlphaFoldDB" id="A0A267EWI7"/>
<evidence type="ECO:0000313" key="2">
    <source>
        <dbReference type="EMBL" id="PAA65895.1"/>
    </source>
</evidence>
<organism evidence="2 3">
    <name type="scientific">Macrostomum lignano</name>
    <dbReference type="NCBI Taxonomy" id="282301"/>
    <lineage>
        <taxon>Eukaryota</taxon>
        <taxon>Metazoa</taxon>
        <taxon>Spiralia</taxon>
        <taxon>Lophotrochozoa</taxon>
        <taxon>Platyhelminthes</taxon>
        <taxon>Rhabditophora</taxon>
        <taxon>Macrostomorpha</taxon>
        <taxon>Macrostomida</taxon>
        <taxon>Macrostomidae</taxon>
        <taxon>Macrostomum</taxon>
    </lineage>
</organism>
<feature type="compositionally biased region" description="Basic and acidic residues" evidence="1">
    <location>
        <begin position="58"/>
        <end position="67"/>
    </location>
</feature>
<feature type="region of interest" description="Disordered" evidence="1">
    <location>
        <begin position="53"/>
        <end position="82"/>
    </location>
</feature>
<sequence>MLPNIIARIFSQLISQNEHKLSEQLYRSPIIRQAARVTAQVLLKLRKSIMSDGSGRSLADRMTEEFRSGVQEGRQAAKRRRP</sequence>
<comment type="caution">
    <text evidence="2">The sequence shown here is derived from an EMBL/GenBank/DDBJ whole genome shotgun (WGS) entry which is preliminary data.</text>
</comment>
<proteinExistence type="predicted"/>
<evidence type="ECO:0000313" key="3">
    <source>
        <dbReference type="Proteomes" id="UP000215902"/>
    </source>
</evidence>
<dbReference type="Proteomes" id="UP000215902">
    <property type="component" value="Unassembled WGS sequence"/>
</dbReference>
<protein>
    <submittedName>
        <fullName evidence="2">Uncharacterized protein</fullName>
    </submittedName>
</protein>
<name>A0A267EWI7_9PLAT</name>
<keyword evidence="3" id="KW-1185">Reference proteome</keyword>
<accession>A0A267EWI7</accession>
<evidence type="ECO:0000256" key="1">
    <source>
        <dbReference type="SAM" id="MobiDB-lite"/>
    </source>
</evidence>